<feature type="transmembrane region" description="Helical" evidence="2">
    <location>
        <begin position="188"/>
        <end position="210"/>
    </location>
</feature>
<evidence type="ECO:0000313" key="4">
    <source>
        <dbReference type="Proteomes" id="UP000199649"/>
    </source>
</evidence>
<organism evidence="3 4">
    <name type="scientific">Agrococcus carbonis</name>
    <dbReference type="NCBI Taxonomy" id="684552"/>
    <lineage>
        <taxon>Bacteria</taxon>
        <taxon>Bacillati</taxon>
        <taxon>Actinomycetota</taxon>
        <taxon>Actinomycetes</taxon>
        <taxon>Micrococcales</taxon>
        <taxon>Microbacteriaceae</taxon>
        <taxon>Agrococcus</taxon>
    </lineage>
</organism>
<dbReference type="Proteomes" id="UP000199649">
    <property type="component" value="Chromosome I"/>
</dbReference>
<accession>A0A1H1R0P7</accession>
<feature type="region of interest" description="Disordered" evidence="1">
    <location>
        <begin position="1"/>
        <end position="26"/>
    </location>
</feature>
<sequence>MWGGRDRVRAGRRAPPTYRAAAEGARGEAGRAGADASVQLPAVRRVWAGIGQAVESAAIAAAGLVVCALVMLAVWGVDQGFDGDPLLQWRIAADAWLLGHGVDLGITPGREAVIAVGAEQVGQSFVVTLGAWGIGLLTLWLHWRSGRRLASLPILDASIAAVLGAAATGAVGLVAGMSAQHATAAPNLVQSALLPAAVALVGMGAALLAAHGHDWLAAAARGLTLEAQWLRTIRAALRTGLGATAGVLGVGALLVGVGLLLRFTDGLLLLESLGVTHVGVVVVFLVQLALAPVAIVWGASWAIGPGFMVGAGSSVSPLGTDLGPVPALPLLAAIDPGAEPWMSVVVALPVLAAVVVGAFARQSTLAGTPERPVHWWELVVAALGGAVLAGALLGLAAMLSTGAAGPGRLGETGPDAVLVAAWGALEIGVGLLLGMLAGGRGSAALAVERGGSSIREVFGFGTSRGAADAAGGAGSGEAADAPAEWREDEAGTQEVAPVSVERDAAAPSGVDEDASADADDDAATATATDADRDADTDPAQRGAAHPEPEGDHRPR</sequence>
<dbReference type="InterPro" id="IPR045931">
    <property type="entry name" value="DUF6350"/>
</dbReference>
<feature type="transmembrane region" description="Helical" evidence="2">
    <location>
        <begin position="54"/>
        <end position="77"/>
    </location>
</feature>
<protein>
    <submittedName>
        <fullName evidence="3">Uncharacterized protein</fullName>
    </submittedName>
</protein>
<keyword evidence="2" id="KW-0472">Membrane</keyword>
<proteinExistence type="predicted"/>
<feature type="transmembrane region" description="Helical" evidence="2">
    <location>
        <begin position="240"/>
        <end position="261"/>
    </location>
</feature>
<feature type="compositionally biased region" description="Acidic residues" evidence="1">
    <location>
        <begin position="510"/>
        <end position="522"/>
    </location>
</feature>
<feature type="transmembrane region" description="Helical" evidence="2">
    <location>
        <begin position="373"/>
        <end position="399"/>
    </location>
</feature>
<reference evidence="4" key="1">
    <citation type="submission" date="2016-10" db="EMBL/GenBank/DDBJ databases">
        <authorList>
            <person name="Varghese N."/>
            <person name="Submissions S."/>
        </authorList>
    </citation>
    <scope>NUCLEOTIDE SEQUENCE [LARGE SCALE GENOMIC DNA]</scope>
    <source>
        <strain evidence="4">DSM 22965</strain>
    </source>
</reference>
<feature type="region of interest" description="Disordered" evidence="1">
    <location>
        <begin position="466"/>
        <end position="555"/>
    </location>
</feature>
<dbReference type="EMBL" id="LT629734">
    <property type="protein sequence ID" value="SDS29115.1"/>
    <property type="molecule type" value="Genomic_DNA"/>
</dbReference>
<evidence type="ECO:0000256" key="1">
    <source>
        <dbReference type="SAM" id="MobiDB-lite"/>
    </source>
</evidence>
<dbReference type="STRING" id="684552.SAMN04489719_1980"/>
<feature type="transmembrane region" description="Helical" evidence="2">
    <location>
        <begin position="155"/>
        <end position="176"/>
    </location>
</feature>
<feature type="compositionally biased region" description="Low complexity" evidence="1">
    <location>
        <begin position="466"/>
        <end position="482"/>
    </location>
</feature>
<gene>
    <name evidence="3" type="ORF">SAMN04489719_1980</name>
</gene>
<feature type="transmembrane region" description="Helical" evidence="2">
    <location>
        <begin position="419"/>
        <end position="439"/>
    </location>
</feature>
<dbReference type="Pfam" id="PF19877">
    <property type="entry name" value="DUF6350"/>
    <property type="match status" value="1"/>
</dbReference>
<feature type="transmembrane region" description="Helical" evidence="2">
    <location>
        <begin position="125"/>
        <end position="143"/>
    </location>
</feature>
<keyword evidence="2" id="KW-1133">Transmembrane helix</keyword>
<keyword evidence="4" id="KW-1185">Reference proteome</keyword>
<evidence type="ECO:0000256" key="2">
    <source>
        <dbReference type="SAM" id="Phobius"/>
    </source>
</evidence>
<name>A0A1H1R0P7_9MICO</name>
<keyword evidence="2" id="KW-0812">Transmembrane</keyword>
<feature type="compositionally biased region" description="Basic and acidic residues" evidence="1">
    <location>
        <begin position="544"/>
        <end position="555"/>
    </location>
</feature>
<feature type="transmembrane region" description="Helical" evidence="2">
    <location>
        <begin position="340"/>
        <end position="361"/>
    </location>
</feature>
<dbReference type="AlphaFoldDB" id="A0A1H1R0P7"/>
<evidence type="ECO:0000313" key="3">
    <source>
        <dbReference type="EMBL" id="SDS29115.1"/>
    </source>
</evidence>